<protein>
    <submittedName>
        <fullName evidence="2">Uncharacterized protein</fullName>
    </submittedName>
</protein>
<dbReference type="Proteomes" id="UP000003009">
    <property type="component" value="Unassembled WGS sequence"/>
</dbReference>
<dbReference type="HOGENOM" id="CLU_166204_0_0_4"/>
<name>C4GKD0_9NEIS</name>
<feature type="transmembrane region" description="Helical" evidence="1">
    <location>
        <begin position="55"/>
        <end position="72"/>
    </location>
</feature>
<comment type="caution">
    <text evidence="2">The sequence shown here is derived from an EMBL/GenBank/DDBJ whole genome shotgun (WGS) entry which is preliminary data.</text>
</comment>
<keyword evidence="1" id="KW-1133">Transmembrane helix</keyword>
<organism evidence="2 3">
    <name type="scientific">Kingella oralis ATCC 51147</name>
    <dbReference type="NCBI Taxonomy" id="629741"/>
    <lineage>
        <taxon>Bacteria</taxon>
        <taxon>Pseudomonadati</taxon>
        <taxon>Pseudomonadota</taxon>
        <taxon>Betaproteobacteria</taxon>
        <taxon>Neisseriales</taxon>
        <taxon>Neisseriaceae</taxon>
        <taxon>Kingella</taxon>
    </lineage>
</organism>
<keyword evidence="3" id="KW-1185">Reference proteome</keyword>
<gene>
    <name evidence="2" type="ORF">GCWU000324_02504</name>
</gene>
<keyword evidence="1" id="KW-0812">Transmembrane</keyword>
<sequence>MKRYNHQNINVLGLEMIIWSGYGLLVALAYFLGLMSYFIIKGLLVTHDYFVQSDGWFMVMIFLVSAGINHIFTKKLVPPSNRQVFVDKQTGKRIVFEDKSSLFFIQNKYWTFIFLAVGLLGAFFEIKDYFVSI</sequence>
<reference evidence="2" key="1">
    <citation type="submission" date="2009-04" db="EMBL/GenBank/DDBJ databases">
        <authorList>
            <person name="Weinstock G."/>
            <person name="Sodergren E."/>
            <person name="Clifton S."/>
            <person name="Fulton L."/>
            <person name="Fulton B."/>
            <person name="Courtney L."/>
            <person name="Fronick C."/>
            <person name="Harrison M."/>
            <person name="Strong C."/>
            <person name="Farmer C."/>
            <person name="Delahaunty K."/>
            <person name="Markovic C."/>
            <person name="Hall O."/>
            <person name="Minx P."/>
            <person name="Tomlinson C."/>
            <person name="Mitreva M."/>
            <person name="Nelson J."/>
            <person name="Hou S."/>
            <person name="Wollam A."/>
            <person name="Pepin K.H."/>
            <person name="Johnson M."/>
            <person name="Bhonagiri V."/>
            <person name="Nash W.E."/>
            <person name="Warren W."/>
            <person name="Chinwalla A."/>
            <person name="Mardis E.R."/>
            <person name="Wilson R.K."/>
        </authorList>
    </citation>
    <scope>NUCLEOTIDE SEQUENCE [LARGE SCALE GENOMIC DNA]</scope>
    <source>
        <strain evidence="2">ATCC 51147</strain>
    </source>
</reference>
<evidence type="ECO:0000313" key="3">
    <source>
        <dbReference type="Proteomes" id="UP000003009"/>
    </source>
</evidence>
<evidence type="ECO:0000256" key="1">
    <source>
        <dbReference type="SAM" id="Phobius"/>
    </source>
</evidence>
<proteinExistence type="predicted"/>
<evidence type="ECO:0000313" key="2">
    <source>
        <dbReference type="EMBL" id="EEP68252.1"/>
    </source>
</evidence>
<keyword evidence="1" id="KW-0472">Membrane</keyword>
<feature type="transmembrane region" description="Helical" evidence="1">
    <location>
        <begin position="109"/>
        <end position="126"/>
    </location>
</feature>
<dbReference type="AlphaFoldDB" id="C4GKD0"/>
<dbReference type="STRING" id="629741.GCWU000324_02504"/>
<feature type="transmembrane region" description="Helical" evidence="1">
    <location>
        <begin position="12"/>
        <end position="40"/>
    </location>
</feature>
<dbReference type="EMBL" id="ACJW02000003">
    <property type="protein sequence ID" value="EEP68252.1"/>
    <property type="molecule type" value="Genomic_DNA"/>
</dbReference>
<accession>C4GKD0</accession>